<dbReference type="GO" id="GO:0051536">
    <property type="term" value="F:iron-sulfur cluster binding"/>
    <property type="evidence" value="ECO:0007669"/>
    <property type="project" value="InterPro"/>
</dbReference>
<dbReference type="SUPFAM" id="SSF54292">
    <property type="entry name" value="2Fe-2S ferredoxin-like"/>
    <property type="match status" value="1"/>
</dbReference>
<dbReference type="InterPro" id="IPR042259">
    <property type="entry name" value="Raco-like_middle_sf"/>
</dbReference>
<dbReference type="Gene3D" id="3.30.420.480">
    <property type="entry name" value="Domain of unknown function (DUF4445)"/>
    <property type="match status" value="1"/>
</dbReference>
<dbReference type="AlphaFoldDB" id="G2MTT1"/>
<evidence type="ECO:0000313" key="3">
    <source>
        <dbReference type="Proteomes" id="UP000008276"/>
    </source>
</evidence>
<dbReference type="PROSITE" id="PS51085">
    <property type="entry name" value="2FE2S_FER_2"/>
    <property type="match status" value="1"/>
</dbReference>
<dbReference type="CDD" id="cd00207">
    <property type="entry name" value="fer2"/>
    <property type="match status" value="1"/>
</dbReference>
<dbReference type="EMBL" id="CP002991">
    <property type="protein sequence ID" value="AEM79466.1"/>
    <property type="molecule type" value="Genomic_DNA"/>
</dbReference>
<dbReference type="HOGENOM" id="CLU_019091_0_0_9"/>
<proteinExistence type="predicted"/>
<feature type="domain" description="2Fe-2S ferredoxin-type" evidence="1">
    <location>
        <begin position="230"/>
        <end position="322"/>
    </location>
</feature>
<dbReference type="InterPro" id="IPR043129">
    <property type="entry name" value="ATPase_NBD"/>
</dbReference>
<organism evidence="2 3">
    <name type="scientific">Thermoanaerobacter wiegelii Rt8.B1</name>
    <dbReference type="NCBI Taxonomy" id="697303"/>
    <lineage>
        <taxon>Bacteria</taxon>
        <taxon>Bacillati</taxon>
        <taxon>Bacillota</taxon>
        <taxon>Clostridia</taxon>
        <taxon>Thermoanaerobacterales</taxon>
        <taxon>Thermoanaerobacteraceae</taxon>
        <taxon>Thermoanaerobacter</taxon>
    </lineage>
</organism>
<dbReference type="STRING" id="697303.Thewi_2112"/>
<dbReference type="Gene3D" id="3.10.20.880">
    <property type="match status" value="1"/>
</dbReference>
<dbReference type="PANTHER" id="PTHR42895:SF2">
    <property type="entry name" value="IRON-SULFUR CLUSTER PROTEIN"/>
    <property type="match status" value="1"/>
</dbReference>
<dbReference type="Pfam" id="PF17650">
    <property type="entry name" value="RACo_linker"/>
    <property type="match status" value="1"/>
</dbReference>
<evidence type="ECO:0000313" key="2">
    <source>
        <dbReference type="EMBL" id="AEM79466.1"/>
    </source>
</evidence>
<keyword evidence="3" id="KW-1185">Reference proteome</keyword>
<dbReference type="Proteomes" id="UP000008276">
    <property type="component" value="Chromosome"/>
</dbReference>
<dbReference type="Pfam" id="PF17651">
    <property type="entry name" value="Raco_middle"/>
    <property type="match status" value="1"/>
</dbReference>
<evidence type="ECO:0000259" key="1">
    <source>
        <dbReference type="PROSITE" id="PS51085"/>
    </source>
</evidence>
<dbReference type="Gene3D" id="3.10.20.30">
    <property type="match status" value="1"/>
</dbReference>
<dbReference type="GO" id="GO:0008705">
    <property type="term" value="F:methionine synthase activity"/>
    <property type="evidence" value="ECO:0007669"/>
    <property type="project" value="InterPro"/>
</dbReference>
<dbReference type="InterPro" id="IPR040506">
    <property type="entry name" value="RACo_linker"/>
</dbReference>
<accession>G2MTT1</accession>
<dbReference type="InterPro" id="IPR027980">
    <property type="entry name" value="RACo_C"/>
</dbReference>
<dbReference type="eggNOG" id="COG0633">
    <property type="taxonomic scope" value="Bacteria"/>
</dbReference>
<dbReference type="InterPro" id="IPR041414">
    <property type="entry name" value="Raco-like_middle"/>
</dbReference>
<dbReference type="InterPro" id="IPR052911">
    <property type="entry name" value="Corrinoid_activation_enz"/>
</dbReference>
<dbReference type="PANTHER" id="PTHR42895">
    <property type="entry name" value="IRON-SULFUR CLUSTER-BINDING PROTEIN-RELATED"/>
    <property type="match status" value="1"/>
</dbReference>
<sequence length="834" mass="93702">MKVKAYPIEIDKESVIKYLGYKDKKVPEDISKEIDIAIKESSQIIDAKICYDEFKIQYDESKKQIILPDGSIFKDEYTVKNIKDADYIIMAIMTLGKEIDDKISYYFNNGDYMKGMIYESIGVAALDYLSKKFWQDLMKDVSKQGLGITHRLCPGDSRWDIKDQRIIFKNLDASTIGVSLNENYMMTPTKSTSMIYGIGKNIKTSLIDHECEDCDLVNCIYRHTSKKTKHVLNVEYMGQRKTILAEKGENLFRALIKNSINIPSDCGGHHICGKCKIIVDSDADINEVEKKFLTEEEIKSNIRLACFLNVDRNLNITIPDTKGEAVILTDNKGISLKSLKPRVMKKFLDLSKPSLEDQRGDYERITDILGKETKIPFKILNKLPDILEKHNYQIVSVIRNNEIISLENLESFNQTYGIAIDIGTTTIAAYLYNIQTGEKIDVISTLNPQKTFGADIISRIDYTITEEDGLQKMHEKIIEEMNNIINNFCKRNKISRQRIYEVILVGNTTMIHFVLNVPAKNIANAPFIPAFTSKMEIKARELNININPEGYIITLPMVASYVGADTIAAVLASRMYEKEEISLLVDIGTNGEIVLGNREKLVACSTAAGPAFEGAGITFGIGGVVGAIDHVELSKRPIYTTIGNAEPKGICGSGVVDAIAELVKLGIVDMTGRILSREEIANKDIPLDIIEKNKKIKEYKDEKAFQLDEENGIYLTQKDIRQIQLAKGAIYAGIKVLIKEMGIKAKDIKKMYFAGGFGNYISVESAATIGLIPKELKDRVEQIGNAAGTGAVMALLSEDELKKTEEIKKMIKYIELSSMPSFQEEFMYAMYFKN</sequence>
<dbReference type="InterPro" id="IPR037010">
    <property type="entry name" value="VitB12-dep_Met_synth_activ_sf"/>
</dbReference>
<dbReference type="Gene3D" id="3.40.109.40">
    <property type="match status" value="1"/>
</dbReference>
<dbReference type="InterPro" id="IPR001041">
    <property type="entry name" value="2Fe-2S_ferredoxin-type"/>
</dbReference>
<dbReference type="SUPFAM" id="SSF56507">
    <property type="entry name" value="Methionine synthase activation domain-like"/>
    <property type="match status" value="1"/>
</dbReference>
<dbReference type="InterPro" id="IPR012675">
    <property type="entry name" value="Beta-grasp_dom_sf"/>
</dbReference>
<dbReference type="KEGG" id="twi:Thewi_2112"/>
<dbReference type="InterPro" id="IPR036010">
    <property type="entry name" value="2Fe-2S_ferredoxin-like_sf"/>
</dbReference>
<dbReference type="SUPFAM" id="SSF53067">
    <property type="entry name" value="Actin-like ATPase domain"/>
    <property type="match status" value="1"/>
</dbReference>
<dbReference type="Pfam" id="PF14574">
    <property type="entry name" value="RACo_C_ter"/>
    <property type="match status" value="1"/>
</dbReference>
<dbReference type="Pfam" id="PF00111">
    <property type="entry name" value="Fer2"/>
    <property type="match status" value="1"/>
</dbReference>
<protein>
    <submittedName>
        <fullName evidence="2">Vitamin B12 dependent methionine synthase activation region</fullName>
    </submittedName>
</protein>
<name>G2MTT1_9THEO</name>
<dbReference type="eggNOG" id="COG3894">
    <property type="taxonomic scope" value="Bacteria"/>
</dbReference>
<gene>
    <name evidence="2" type="ORF">Thewi_2112</name>
</gene>
<reference evidence="2 3" key="1">
    <citation type="submission" date="2011-08" db="EMBL/GenBank/DDBJ databases">
        <title>Complete sequence of Thermoanaerobacter wiegelii Rt8.B1.</title>
        <authorList>
            <consortium name="US DOE Joint Genome Institute"/>
            <person name="Lucas S."/>
            <person name="Han J."/>
            <person name="Lapidus A."/>
            <person name="Cheng J.-F."/>
            <person name="Goodwin L."/>
            <person name="Pitluck S."/>
            <person name="Peters L."/>
            <person name="Mikhailova N."/>
            <person name="Zeytun A."/>
            <person name="Daligault H."/>
            <person name="Detter J.C."/>
            <person name="Han C."/>
            <person name="Tapia R."/>
            <person name="Land M."/>
            <person name="Hauser L."/>
            <person name="Kyrpides N."/>
            <person name="Ivanova N."/>
            <person name="Pagani I."/>
            <person name="Hemme C."/>
            <person name="Woyke T."/>
        </authorList>
    </citation>
    <scope>NUCLEOTIDE SEQUENCE [LARGE SCALE GENOMIC DNA]</scope>
    <source>
        <strain evidence="2 3">Rt8.B1</strain>
    </source>
</reference>